<evidence type="ECO:0000256" key="9">
    <source>
        <dbReference type="ARBA" id="ARBA00022763"/>
    </source>
</evidence>
<evidence type="ECO:0000256" key="16">
    <source>
        <dbReference type="ARBA" id="ARBA00023204"/>
    </source>
</evidence>
<keyword evidence="19" id="KW-0131">Cell cycle</keyword>
<keyword evidence="5" id="KW-0132">Cell division</keyword>
<dbReference type="InterPro" id="IPR033310">
    <property type="entry name" value="Mms4/EME1/EME2"/>
</dbReference>
<keyword evidence="17" id="KW-0539">Nucleus</keyword>
<comment type="subunit">
    <text evidence="21">Forms a heterodimer with MUS81.</text>
</comment>
<keyword evidence="8" id="KW-0255">Endonuclease</keyword>
<keyword evidence="9" id="KW-0227">DNA damage</keyword>
<reference evidence="25" key="1">
    <citation type="submission" date="2023-03" db="EMBL/GenBank/DDBJ databases">
        <authorList>
            <person name="Julca I."/>
        </authorList>
    </citation>
    <scope>NUCLEOTIDE SEQUENCE</scope>
</reference>
<evidence type="ECO:0000256" key="8">
    <source>
        <dbReference type="ARBA" id="ARBA00022759"/>
    </source>
</evidence>
<keyword evidence="6" id="KW-0540">Nuclease</keyword>
<organism evidence="25 26">
    <name type="scientific">Oldenlandia corymbosa var. corymbosa</name>
    <dbReference type="NCBI Taxonomy" id="529605"/>
    <lineage>
        <taxon>Eukaryota</taxon>
        <taxon>Viridiplantae</taxon>
        <taxon>Streptophyta</taxon>
        <taxon>Embryophyta</taxon>
        <taxon>Tracheophyta</taxon>
        <taxon>Spermatophyta</taxon>
        <taxon>Magnoliopsida</taxon>
        <taxon>eudicotyledons</taxon>
        <taxon>Gunneridae</taxon>
        <taxon>Pentapetalae</taxon>
        <taxon>asterids</taxon>
        <taxon>lamiids</taxon>
        <taxon>Gentianales</taxon>
        <taxon>Rubiaceae</taxon>
        <taxon>Rubioideae</taxon>
        <taxon>Spermacoceae</taxon>
        <taxon>Hedyotis-Oldenlandia complex</taxon>
        <taxon>Oldenlandia</taxon>
    </lineage>
</organism>
<keyword evidence="26" id="KW-1185">Reference proteome</keyword>
<protein>
    <submittedName>
        <fullName evidence="25">OLC1v1008923C1</fullName>
    </submittedName>
</protein>
<dbReference type="GO" id="GO:0005634">
    <property type="term" value="C:nucleus"/>
    <property type="evidence" value="ECO:0007669"/>
    <property type="project" value="UniProtKB-SubCell"/>
</dbReference>
<evidence type="ECO:0000256" key="11">
    <source>
        <dbReference type="ARBA" id="ARBA00022801"/>
    </source>
</evidence>
<evidence type="ECO:0000256" key="12">
    <source>
        <dbReference type="ARBA" id="ARBA00022837"/>
    </source>
</evidence>
<evidence type="ECO:0000256" key="10">
    <source>
        <dbReference type="ARBA" id="ARBA00022776"/>
    </source>
</evidence>
<evidence type="ECO:0000256" key="1">
    <source>
        <dbReference type="ARBA" id="ARBA00001913"/>
    </source>
</evidence>
<keyword evidence="14 22" id="KW-0175">Coiled coil</keyword>
<evidence type="ECO:0000256" key="3">
    <source>
        <dbReference type="ARBA" id="ARBA00004123"/>
    </source>
</evidence>
<dbReference type="GO" id="GO:0006281">
    <property type="term" value="P:DNA repair"/>
    <property type="evidence" value="ECO:0007669"/>
    <property type="project" value="UniProtKB-KW"/>
</dbReference>
<keyword evidence="18" id="KW-0469">Meiosis</keyword>
<evidence type="ECO:0000256" key="4">
    <source>
        <dbReference type="ARBA" id="ARBA00005313"/>
    </source>
</evidence>
<feature type="region of interest" description="Disordered" evidence="23">
    <location>
        <begin position="1"/>
        <end position="104"/>
    </location>
</feature>
<dbReference type="CDD" id="cd20083">
    <property type="entry name" value="XPF_nuclease_EME"/>
    <property type="match status" value="1"/>
</dbReference>
<dbReference type="GO" id="GO:0016787">
    <property type="term" value="F:hydrolase activity"/>
    <property type="evidence" value="ECO:0007669"/>
    <property type="project" value="UniProtKB-KW"/>
</dbReference>
<dbReference type="EMBL" id="OX459123">
    <property type="protein sequence ID" value="CAI9109156.1"/>
    <property type="molecule type" value="Genomic_DNA"/>
</dbReference>
<evidence type="ECO:0000256" key="22">
    <source>
        <dbReference type="SAM" id="Coils"/>
    </source>
</evidence>
<evidence type="ECO:0000256" key="7">
    <source>
        <dbReference type="ARBA" id="ARBA00022723"/>
    </source>
</evidence>
<dbReference type="GO" id="GO:0051301">
    <property type="term" value="P:cell division"/>
    <property type="evidence" value="ECO:0007669"/>
    <property type="project" value="UniProtKB-KW"/>
</dbReference>
<keyword evidence="7" id="KW-0479">Metal-binding</keyword>
<dbReference type="Gene3D" id="3.40.50.10130">
    <property type="match status" value="1"/>
</dbReference>
<keyword evidence="12" id="KW-0106">Calcium</keyword>
<feature type="compositionally biased region" description="Low complexity" evidence="23">
    <location>
        <begin position="62"/>
        <end position="73"/>
    </location>
</feature>
<keyword evidence="11" id="KW-0378">Hydrolase</keyword>
<comment type="similarity">
    <text evidence="4">Belongs to the EME1/MMS4 family.</text>
</comment>
<accession>A0AAV1DQ51</accession>
<dbReference type="GO" id="GO:0003677">
    <property type="term" value="F:DNA binding"/>
    <property type="evidence" value="ECO:0007669"/>
    <property type="project" value="InterPro"/>
</dbReference>
<feature type="coiled-coil region" evidence="22">
    <location>
        <begin position="319"/>
        <end position="360"/>
    </location>
</feature>
<gene>
    <name evidence="25" type="ORF">OLC1_LOCUS17107</name>
</gene>
<dbReference type="GO" id="GO:0051321">
    <property type="term" value="P:meiotic cell cycle"/>
    <property type="evidence" value="ECO:0007669"/>
    <property type="project" value="UniProtKB-KW"/>
</dbReference>
<comment type="cofactor">
    <cofactor evidence="2">
        <name>Mg(2+)</name>
        <dbReference type="ChEBI" id="CHEBI:18420"/>
    </cofactor>
</comment>
<evidence type="ECO:0000313" key="26">
    <source>
        <dbReference type="Proteomes" id="UP001161247"/>
    </source>
</evidence>
<keyword evidence="13" id="KW-0460">Magnesium</keyword>
<evidence type="ECO:0000256" key="21">
    <source>
        <dbReference type="ARBA" id="ARBA00066032"/>
    </source>
</evidence>
<comment type="subcellular location">
    <subcellularLocation>
        <location evidence="3">Nucleus</location>
    </subcellularLocation>
</comment>
<dbReference type="GO" id="GO:0046872">
    <property type="term" value="F:metal ion binding"/>
    <property type="evidence" value="ECO:0007669"/>
    <property type="project" value="UniProtKB-KW"/>
</dbReference>
<dbReference type="GO" id="GO:0048476">
    <property type="term" value="C:Holliday junction resolvase complex"/>
    <property type="evidence" value="ECO:0007669"/>
    <property type="project" value="InterPro"/>
</dbReference>
<evidence type="ECO:0000256" key="14">
    <source>
        <dbReference type="ARBA" id="ARBA00023054"/>
    </source>
</evidence>
<evidence type="ECO:0000313" key="25">
    <source>
        <dbReference type="EMBL" id="CAI9109156.1"/>
    </source>
</evidence>
<evidence type="ECO:0000256" key="13">
    <source>
        <dbReference type="ARBA" id="ARBA00022842"/>
    </source>
</evidence>
<sequence>MPLPVPVNVLSDDEEDAANRLVAGNNDPKSPVPHFRDEPICIDLCTPYSSSSKRRKKKPRLSDPASSKPSSGSTDFPLLVIDDDDATSYTPSTETPSPPPLSTRIVSVAKCSGSSLGVSPTPSVVEETPLSEMSKHVPIIRSNRPVPDLQPLISDHLSPGVSLTPSVVEETPLSEMTNLEVPNIICNRSVPTFQPLLPGHLSPDRLINLVSDSESDKGSQGHKSDEGALFTSHASKGLVYNSKFVESTLSFGENDQRNIPETSSLSSSLEHHSSQVYASSNVECDLSFHRDKVSDLECKRKEKVFSEKGIDDPVVKERMSKEERLRMKEEKKLQREQEKLRKAAEKAEAAEVRKLQKEKQKWEKGKFAQKSIVAHIDNKVVEMGSVGGHLLTRFGEKGLSFRVASNPIASSIIWSMNIPEELSQISSERNVILYVLLIYGAEEFCNIITSGALSGLVSEVQHQYPNHTICFLVNRLMAYVNKREQSQYKNPGKDDGWARPPIEEIIAKLATHYVGVHSRLCTDEAELAEHVVSLTQSLASCQYRKKLTPLSVNANGSLVPRDCADRDLIKKDIWLKALIAIPKVQPRFAIAISKKYPTMRSLLNVYMDPSKSVHEKEFLLKDLPTEGLLGVDRRLGEVCSKRVYRILMAQCGNMLTDDVEDGADIFTQKTT</sequence>
<keyword evidence="16" id="KW-0234">DNA repair</keyword>
<evidence type="ECO:0000256" key="18">
    <source>
        <dbReference type="ARBA" id="ARBA00023254"/>
    </source>
</evidence>
<dbReference type="PANTHER" id="PTHR21077:SF5">
    <property type="entry name" value="CROSSOVER JUNCTION ENDONUCLEASE MMS4"/>
    <property type="match status" value="1"/>
</dbReference>
<proteinExistence type="inferred from homology"/>
<evidence type="ECO:0000256" key="20">
    <source>
        <dbReference type="ARBA" id="ARBA00059712"/>
    </source>
</evidence>
<evidence type="ECO:0000259" key="24">
    <source>
        <dbReference type="Pfam" id="PF02732"/>
    </source>
</evidence>
<dbReference type="InterPro" id="IPR047524">
    <property type="entry name" value="XPF_nuclease_EME1_plant/arthr"/>
</dbReference>
<dbReference type="AlphaFoldDB" id="A0AAV1DQ51"/>
<dbReference type="Pfam" id="PF21292">
    <property type="entry name" value="EME1-MUS81_C"/>
    <property type="match status" value="1"/>
</dbReference>
<evidence type="ECO:0000256" key="5">
    <source>
        <dbReference type="ARBA" id="ARBA00022618"/>
    </source>
</evidence>
<dbReference type="GO" id="GO:0004519">
    <property type="term" value="F:endonuclease activity"/>
    <property type="evidence" value="ECO:0007669"/>
    <property type="project" value="UniProtKB-KW"/>
</dbReference>
<comment type="function">
    <text evidence="20">Interacts with MUS81 to form a DNA structure-specific endonuclease with substrate preference for branched DNA structures with a 5'-end at the branch nick. Typical substrates include 3'-flap structures, D-loops, replication forks, nicked Holliday junctions and also intact Holliday junctions with a reduced efficiency. May be required in mitosis for the processing of stalled or collapsed replication fork intermediates. Plays a role in DNA repair and in genotoxic stress-induced homologous recombination (HR) in somatic cells. Mediates a subset of meiotic recombination events that are insensitive to crossover interference.</text>
</comment>
<evidence type="ECO:0000256" key="15">
    <source>
        <dbReference type="ARBA" id="ARBA00023172"/>
    </source>
</evidence>
<keyword evidence="15" id="KW-0233">DNA recombination</keyword>
<evidence type="ECO:0000256" key="23">
    <source>
        <dbReference type="SAM" id="MobiDB-lite"/>
    </source>
</evidence>
<dbReference type="FunFam" id="1.10.150.670:FF:000007">
    <property type="entry name" value="Crossover junction endonuclease EME1B"/>
    <property type="match status" value="1"/>
</dbReference>
<name>A0AAV1DQ51_OLDCO</name>
<keyword evidence="10" id="KW-0498">Mitosis</keyword>
<evidence type="ECO:0000256" key="17">
    <source>
        <dbReference type="ARBA" id="ARBA00023242"/>
    </source>
</evidence>
<dbReference type="PANTHER" id="PTHR21077">
    <property type="entry name" value="EME1 PROTEIN"/>
    <property type="match status" value="1"/>
</dbReference>
<dbReference type="Pfam" id="PF02732">
    <property type="entry name" value="ERCC4"/>
    <property type="match status" value="1"/>
</dbReference>
<evidence type="ECO:0000256" key="2">
    <source>
        <dbReference type="ARBA" id="ARBA00001946"/>
    </source>
</evidence>
<dbReference type="GO" id="GO:0006310">
    <property type="term" value="P:DNA recombination"/>
    <property type="evidence" value="ECO:0007669"/>
    <property type="project" value="UniProtKB-KW"/>
</dbReference>
<dbReference type="InterPro" id="IPR042530">
    <property type="entry name" value="EME1/EME2_C"/>
</dbReference>
<dbReference type="InterPro" id="IPR006166">
    <property type="entry name" value="ERCC4_domain"/>
</dbReference>
<comment type="cofactor">
    <cofactor evidence="1">
        <name>Ca(2+)</name>
        <dbReference type="ChEBI" id="CHEBI:29108"/>
    </cofactor>
</comment>
<evidence type="ECO:0000256" key="6">
    <source>
        <dbReference type="ARBA" id="ARBA00022722"/>
    </source>
</evidence>
<dbReference type="Gene3D" id="1.10.150.670">
    <property type="entry name" value="Crossover junction endonuclease EME1, DNA-binding domain"/>
    <property type="match status" value="1"/>
</dbReference>
<dbReference type="Proteomes" id="UP001161247">
    <property type="component" value="Chromosome 6"/>
</dbReference>
<feature type="domain" description="ERCC4" evidence="24">
    <location>
        <begin position="376"/>
        <end position="534"/>
    </location>
</feature>
<evidence type="ECO:0000256" key="19">
    <source>
        <dbReference type="ARBA" id="ARBA00023306"/>
    </source>
</evidence>